<dbReference type="GO" id="GO:0016925">
    <property type="term" value="P:protein sumoylation"/>
    <property type="evidence" value="ECO:0007669"/>
    <property type="project" value="TreeGrafter"/>
</dbReference>
<accession>A0A9Q3CAU7</accession>
<evidence type="ECO:0000256" key="4">
    <source>
        <dbReference type="ARBA" id="ARBA00022723"/>
    </source>
</evidence>
<dbReference type="InterPro" id="IPR023321">
    <property type="entry name" value="PINIT"/>
</dbReference>
<evidence type="ECO:0000313" key="12">
    <source>
        <dbReference type="EMBL" id="MBW0479376.1"/>
    </source>
</evidence>
<proteinExistence type="inferred from homology"/>
<dbReference type="Gene3D" id="3.30.40.10">
    <property type="entry name" value="Zinc/RING finger domain, C3HC4 (zinc finger)"/>
    <property type="match status" value="1"/>
</dbReference>
<feature type="region of interest" description="Disordered" evidence="9">
    <location>
        <begin position="146"/>
        <end position="182"/>
    </location>
</feature>
<dbReference type="GO" id="GO:0000785">
    <property type="term" value="C:chromatin"/>
    <property type="evidence" value="ECO:0007669"/>
    <property type="project" value="TreeGrafter"/>
</dbReference>
<evidence type="ECO:0000256" key="5">
    <source>
        <dbReference type="ARBA" id="ARBA00022771"/>
    </source>
</evidence>
<evidence type="ECO:0000256" key="8">
    <source>
        <dbReference type="PROSITE-ProRule" id="PRU00452"/>
    </source>
</evidence>
<feature type="compositionally biased region" description="Low complexity" evidence="9">
    <location>
        <begin position="159"/>
        <end position="180"/>
    </location>
</feature>
<dbReference type="GO" id="GO:0061665">
    <property type="term" value="F:SUMO ligase activity"/>
    <property type="evidence" value="ECO:0007669"/>
    <property type="project" value="TreeGrafter"/>
</dbReference>
<dbReference type="GO" id="GO:0008270">
    <property type="term" value="F:zinc ion binding"/>
    <property type="evidence" value="ECO:0007669"/>
    <property type="project" value="UniProtKB-KW"/>
</dbReference>
<keyword evidence="7" id="KW-0862">Zinc</keyword>
<sequence length="575" mass="64125">MSSLNLYQDFSKLRATLPTLRVDQLKIVLRDINQKLRVSARLTGRKDELIHRIESYLQDAISSKSTKNYEQIRAAIHEHSHDTYIPAQHYTPHRIIQHQAPPILAPSLRAAAPTVDFGSVSLSHLSVNEPFRPKADPVFATTSTPSMIRPPLYSPNHPPSTSTHNLNPSSNSNLFPSYPSKSNPIHPPPFPATYVHPAHPSARETSLIPIPFESSSFYRIDSAASVMGVCHRAVQNDRKSVPLTINLLPEQREKLLKSSNDSSGSHFQLRLFSTSEVFFNHPAYTPPMTPVLPPAPIEFPTTIDIKLNGFTLTANVRGIKKQPGTAPPPNLGLVPGRNGVGTALDLRQGSHNRLEIAYSNSDKRFFCIVYLVEYFGVPQLMKSLKAARRRSEEQVLQEILAASADDDVIMSASAVSLTDPVVFSRIKTPIRSSKCNHLQCFDAEMFYMMMEQTPTWLCPVCNTKIKSLDIAIDEYFEAILRAVPDSVDSVVIEADGTWHDEKYKHGTNLTKPDGSVCSVASSNGVVEDVRREKKRKITILELESEEENEFQRFSKRPKGFEGSPAIVIDLTLDDD</sequence>
<dbReference type="PANTHER" id="PTHR10782">
    <property type="entry name" value="ZINC FINGER MIZ DOMAIN-CONTAINING PROTEIN"/>
    <property type="match status" value="1"/>
</dbReference>
<evidence type="ECO:0008006" key="14">
    <source>
        <dbReference type="Google" id="ProtNLM"/>
    </source>
</evidence>
<evidence type="ECO:0000313" key="13">
    <source>
        <dbReference type="Proteomes" id="UP000765509"/>
    </source>
</evidence>
<reference evidence="12" key="1">
    <citation type="submission" date="2021-03" db="EMBL/GenBank/DDBJ databases">
        <title>Draft genome sequence of rust myrtle Austropuccinia psidii MF-1, a brazilian biotype.</title>
        <authorList>
            <person name="Quecine M.C."/>
            <person name="Pachon D.M.R."/>
            <person name="Bonatelli M.L."/>
            <person name="Correr F.H."/>
            <person name="Franceschini L.M."/>
            <person name="Leite T.F."/>
            <person name="Margarido G.R.A."/>
            <person name="Almeida C.A."/>
            <person name="Ferrarezi J.A."/>
            <person name="Labate C.A."/>
        </authorList>
    </citation>
    <scope>NUCLEOTIDE SEQUENCE</scope>
    <source>
        <strain evidence="12">MF-1</strain>
    </source>
</reference>
<dbReference type="EMBL" id="AVOT02005560">
    <property type="protein sequence ID" value="MBW0479376.1"/>
    <property type="molecule type" value="Genomic_DNA"/>
</dbReference>
<dbReference type="InterPro" id="IPR013083">
    <property type="entry name" value="Znf_RING/FYVE/PHD"/>
</dbReference>
<dbReference type="PANTHER" id="PTHR10782:SF4">
    <property type="entry name" value="TONALLI, ISOFORM E"/>
    <property type="match status" value="1"/>
</dbReference>
<dbReference type="PROSITE" id="PS51466">
    <property type="entry name" value="PINIT"/>
    <property type="match status" value="1"/>
</dbReference>
<evidence type="ECO:0000259" key="11">
    <source>
        <dbReference type="PROSITE" id="PS51466"/>
    </source>
</evidence>
<comment type="pathway">
    <text evidence="1">Protein modification; protein sumoylation.</text>
</comment>
<dbReference type="PROSITE" id="PS51044">
    <property type="entry name" value="ZF_SP_RING"/>
    <property type="match status" value="1"/>
</dbReference>
<feature type="domain" description="SP-RING-type" evidence="10">
    <location>
        <begin position="404"/>
        <end position="485"/>
    </location>
</feature>
<dbReference type="Pfam" id="PF02891">
    <property type="entry name" value="zf-MIZ"/>
    <property type="match status" value="1"/>
</dbReference>
<keyword evidence="4" id="KW-0479">Metal-binding</keyword>
<evidence type="ECO:0000259" key="10">
    <source>
        <dbReference type="PROSITE" id="PS51044"/>
    </source>
</evidence>
<dbReference type="AlphaFoldDB" id="A0A9Q3CAU7"/>
<dbReference type="Gene3D" id="2.60.120.780">
    <property type="entry name" value="PINIT domain"/>
    <property type="match status" value="1"/>
</dbReference>
<evidence type="ECO:0000256" key="1">
    <source>
        <dbReference type="ARBA" id="ARBA00004718"/>
    </source>
</evidence>
<evidence type="ECO:0000256" key="7">
    <source>
        <dbReference type="ARBA" id="ARBA00022833"/>
    </source>
</evidence>
<dbReference type="InterPro" id="IPR004181">
    <property type="entry name" value="Znf_MIZ"/>
</dbReference>
<dbReference type="InterPro" id="IPR038654">
    <property type="entry name" value="PINIT_sf"/>
</dbReference>
<keyword evidence="6" id="KW-0833">Ubl conjugation pathway</keyword>
<evidence type="ECO:0000256" key="9">
    <source>
        <dbReference type="SAM" id="MobiDB-lite"/>
    </source>
</evidence>
<protein>
    <recommendedName>
        <fullName evidence="14">SP-RING-type domain-containing protein</fullName>
    </recommendedName>
</protein>
<comment type="similarity">
    <text evidence="2">Belongs to the PIAS family.</text>
</comment>
<feature type="domain" description="PINIT" evidence="11">
    <location>
        <begin position="197"/>
        <end position="375"/>
    </location>
</feature>
<evidence type="ECO:0000256" key="2">
    <source>
        <dbReference type="ARBA" id="ARBA00005383"/>
    </source>
</evidence>
<gene>
    <name evidence="12" type="ORF">O181_019091</name>
</gene>
<keyword evidence="3" id="KW-0808">Transferase</keyword>
<organism evidence="12 13">
    <name type="scientific">Austropuccinia psidii MF-1</name>
    <dbReference type="NCBI Taxonomy" id="1389203"/>
    <lineage>
        <taxon>Eukaryota</taxon>
        <taxon>Fungi</taxon>
        <taxon>Dikarya</taxon>
        <taxon>Basidiomycota</taxon>
        <taxon>Pucciniomycotina</taxon>
        <taxon>Pucciniomycetes</taxon>
        <taxon>Pucciniales</taxon>
        <taxon>Sphaerophragmiaceae</taxon>
        <taxon>Austropuccinia</taxon>
    </lineage>
</organism>
<evidence type="ECO:0000256" key="6">
    <source>
        <dbReference type="ARBA" id="ARBA00022786"/>
    </source>
</evidence>
<evidence type="ECO:0000256" key="3">
    <source>
        <dbReference type="ARBA" id="ARBA00022679"/>
    </source>
</evidence>
<name>A0A9Q3CAU7_9BASI</name>
<keyword evidence="5 8" id="KW-0863">Zinc-finger</keyword>
<dbReference type="Pfam" id="PF14324">
    <property type="entry name" value="PINIT"/>
    <property type="match status" value="1"/>
</dbReference>
<dbReference type="OrthoDB" id="28127at2759"/>
<dbReference type="Proteomes" id="UP000765509">
    <property type="component" value="Unassembled WGS sequence"/>
</dbReference>
<keyword evidence="13" id="KW-1185">Reference proteome</keyword>
<comment type="caution">
    <text evidence="12">The sequence shown here is derived from an EMBL/GenBank/DDBJ whole genome shotgun (WGS) entry which is preliminary data.</text>
</comment>